<sequence>MKSRLKNVEGDIVASDQMYVEAARSNSLHTLNPRQFSSDPEVTNPEMISLYKNGMVRRQGPGRPIYDEIILAARHGLCPLCGQRQVSTLDHHLPKSLFPHLVVNPHNLVPACSDCNKAKLDTAPSCSEDETLHPYFDDIENDLWLKAKVLENKPTALVFYVSPPEEWDDTMKERVKRHFRTFGLASLYAAQAAYELNNIKFHLEQLYHSNIANGAVLIRDHLRSQAASRHRVHINSWQSATYHALADSDWYCDGGFS</sequence>
<dbReference type="Gene3D" id="1.10.30.50">
    <property type="match status" value="1"/>
</dbReference>
<dbReference type="InterPro" id="IPR003615">
    <property type="entry name" value="HNH_nuc"/>
</dbReference>
<evidence type="ECO:0000313" key="1">
    <source>
        <dbReference type="EMBL" id="MFA1539400.1"/>
    </source>
</evidence>
<protein>
    <recommendedName>
        <fullName evidence="3">HNH endonuclease</fullName>
    </recommendedName>
</protein>
<reference evidence="1 2" key="1">
    <citation type="submission" date="2023-11" db="EMBL/GenBank/DDBJ databases">
        <title>Actinomadura monticuli sp. nov., isolated from volcanic ash.</title>
        <authorList>
            <person name="Lee S.D."/>
            <person name="Yang H."/>
            <person name="Kim I.S."/>
        </authorList>
    </citation>
    <scope>NUCLEOTIDE SEQUENCE [LARGE SCALE GENOMIC DNA]</scope>
    <source>
        <strain evidence="1 2">DLS-62</strain>
    </source>
</reference>
<accession>A0ABV4Q9I9</accession>
<dbReference type="EMBL" id="JAXCEI010000004">
    <property type="protein sequence ID" value="MFA1539400.1"/>
    <property type="molecule type" value="Genomic_DNA"/>
</dbReference>
<dbReference type="CDD" id="cd00085">
    <property type="entry name" value="HNHc"/>
    <property type="match status" value="1"/>
</dbReference>
<organism evidence="1 2">
    <name type="scientific">Actinomadura monticuli</name>
    <dbReference type="NCBI Taxonomy" id="3097367"/>
    <lineage>
        <taxon>Bacteria</taxon>
        <taxon>Bacillati</taxon>
        <taxon>Actinomycetota</taxon>
        <taxon>Actinomycetes</taxon>
        <taxon>Streptosporangiales</taxon>
        <taxon>Thermomonosporaceae</taxon>
        <taxon>Actinomadura</taxon>
    </lineage>
</organism>
<evidence type="ECO:0000313" key="2">
    <source>
        <dbReference type="Proteomes" id="UP001569963"/>
    </source>
</evidence>
<evidence type="ECO:0008006" key="3">
    <source>
        <dbReference type="Google" id="ProtNLM"/>
    </source>
</evidence>
<keyword evidence="2" id="KW-1185">Reference proteome</keyword>
<dbReference type="Proteomes" id="UP001569963">
    <property type="component" value="Unassembled WGS sequence"/>
</dbReference>
<proteinExistence type="predicted"/>
<dbReference type="RefSeq" id="WP_371949167.1">
    <property type="nucleotide sequence ID" value="NZ_JAXCEI010000004.1"/>
</dbReference>
<gene>
    <name evidence="1" type="ORF">SM611_10705</name>
</gene>
<name>A0ABV4Q9I9_9ACTN</name>
<comment type="caution">
    <text evidence="1">The sequence shown here is derived from an EMBL/GenBank/DDBJ whole genome shotgun (WGS) entry which is preliminary data.</text>
</comment>